<dbReference type="InterPro" id="IPR036770">
    <property type="entry name" value="Ankyrin_rpt-contain_sf"/>
</dbReference>
<dbReference type="PANTHER" id="PTHR24173:SF74">
    <property type="entry name" value="ANKYRIN REPEAT DOMAIN-CONTAINING PROTEIN 16"/>
    <property type="match status" value="1"/>
</dbReference>
<accession>A0A2T4BY99</accession>
<dbReference type="AlphaFoldDB" id="A0A2T4BY99"/>
<proteinExistence type="predicted"/>
<keyword evidence="1" id="KW-0677">Repeat</keyword>
<evidence type="ECO:0000313" key="3">
    <source>
        <dbReference type="EMBL" id="PTB74310.1"/>
    </source>
</evidence>
<sequence length="253" mass="29008">MSILNLAIKSNDTETVKLVLGKAAENAKTSLSKDTIIKHATRPLWIKWFSWAVGKDYLEIAGQMLRVDGMPYYLNQDDRYLGRLLLLAIKRCRGADMATLLLEHGGDTPLMEATAHKDMDTVRLFLQSPRLNLNQRNHWGETALHKMISRRRPDIAELMLTWDGIETGQRDFKGHTPLMVCLLEMAGAADMSLYITLFKKLPIREGIDMETFRRDYATIVSQRLDNSRPEFLLELMVFVSRLHRPLMGYIMGV</sequence>
<dbReference type="SUPFAM" id="SSF48403">
    <property type="entry name" value="Ankyrin repeat"/>
    <property type="match status" value="1"/>
</dbReference>
<dbReference type="Pfam" id="PF12796">
    <property type="entry name" value="Ank_2"/>
    <property type="match status" value="1"/>
</dbReference>
<dbReference type="EMBL" id="KZ679136">
    <property type="protein sequence ID" value="PTB74310.1"/>
    <property type="molecule type" value="Genomic_DNA"/>
</dbReference>
<dbReference type="STRING" id="983965.A0A2T4BY99"/>
<gene>
    <name evidence="3" type="ORF">M440DRAFT_1440482</name>
</gene>
<keyword evidence="2" id="KW-0040">ANK repeat</keyword>
<dbReference type="OrthoDB" id="7464126at2759"/>
<dbReference type="Proteomes" id="UP000240760">
    <property type="component" value="Unassembled WGS sequence"/>
</dbReference>
<reference evidence="3 4" key="1">
    <citation type="submission" date="2016-07" db="EMBL/GenBank/DDBJ databases">
        <title>Multiple horizontal gene transfer events from other fungi enriched the ability of initially mycotrophic Trichoderma (Ascomycota) to feed on dead plant biomass.</title>
        <authorList>
            <consortium name="DOE Joint Genome Institute"/>
            <person name="Aerts A."/>
            <person name="Atanasova L."/>
            <person name="Chenthamara K."/>
            <person name="Zhang J."/>
            <person name="Grujic M."/>
            <person name="Henrissat B."/>
            <person name="Kuo A."/>
            <person name="Salamov A."/>
            <person name="Lipzen A."/>
            <person name="Labutti K."/>
            <person name="Barry K."/>
            <person name="Miao Y."/>
            <person name="Rahimi M.J."/>
            <person name="Shen Q."/>
            <person name="Grigoriev I.V."/>
            <person name="Kubicek C.P."/>
            <person name="Druzhinina I.S."/>
        </authorList>
    </citation>
    <scope>NUCLEOTIDE SEQUENCE [LARGE SCALE GENOMIC DNA]</scope>
    <source>
        <strain evidence="3 4">ATCC 18648</strain>
    </source>
</reference>
<organism evidence="3 4">
    <name type="scientific">Trichoderma longibrachiatum ATCC 18648</name>
    <dbReference type="NCBI Taxonomy" id="983965"/>
    <lineage>
        <taxon>Eukaryota</taxon>
        <taxon>Fungi</taxon>
        <taxon>Dikarya</taxon>
        <taxon>Ascomycota</taxon>
        <taxon>Pezizomycotina</taxon>
        <taxon>Sordariomycetes</taxon>
        <taxon>Hypocreomycetidae</taxon>
        <taxon>Hypocreales</taxon>
        <taxon>Hypocreaceae</taxon>
        <taxon>Trichoderma</taxon>
    </lineage>
</organism>
<evidence type="ECO:0000313" key="4">
    <source>
        <dbReference type="Proteomes" id="UP000240760"/>
    </source>
</evidence>
<protein>
    <submittedName>
        <fullName evidence="3">Ankyrin</fullName>
    </submittedName>
</protein>
<dbReference type="Gene3D" id="1.25.40.20">
    <property type="entry name" value="Ankyrin repeat-containing domain"/>
    <property type="match status" value="1"/>
</dbReference>
<evidence type="ECO:0000256" key="1">
    <source>
        <dbReference type="ARBA" id="ARBA00022737"/>
    </source>
</evidence>
<dbReference type="InterPro" id="IPR002110">
    <property type="entry name" value="Ankyrin_rpt"/>
</dbReference>
<dbReference type="PANTHER" id="PTHR24173">
    <property type="entry name" value="ANKYRIN REPEAT CONTAINING"/>
    <property type="match status" value="1"/>
</dbReference>
<name>A0A2T4BY99_TRILO</name>
<evidence type="ECO:0000256" key="2">
    <source>
        <dbReference type="ARBA" id="ARBA00023043"/>
    </source>
</evidence>
<keyword evidence="4" id="KW-1185">Reference proteome</keyword>